<feature type="repeat" description="WD" evidence="3">
    <location>
        <begin position="145"/>
        <end position="186"/>
    </location>
</feature>
<keyword evidence="1 3" id="KW-0853">WD repeat</keyword>
<dbReference type="PROSITE" id="PS50082">
    <property type="entry name" value="WD_REPEATS_2"/>
    <property type="match status" value="1"/>
</dbReference>
<dbReference type="SUPFAM" id="SSF50978">
    <property type="entry name" value="WD40 repeat-like"/>
    <property type="match status" value="1"/>
</dbReference>
<reference evidence="5" key="1">
    <citation type="submission" date="2023-04" db="EMBL/GenBank/DDBJ databases">
        <authorList>
            <person name="Vijverberg K."/>
            <person name="Xiong W."/>
            <person name="Schranz E."/>
        </authorList>
    </citation>
    <scope>NUCLEOTIDE SEQUENCE</scope>
</reference>
<evidence type="ECO:0000313" key="5">
    <source>
        <dbReference type="EMBL" id="CAI9302323.1"/>
    </source>
</evidence>
<evidence type="ECO:0000256" key="2">
    <source>
        <dbReference type="ARBA" id="ARBA00022737"/>
    </source>
</evidence>
<dbReference type="Pfam" id="PF00400">
    <property type="entry name" value="WD40"/>
    <property type="match status" value="1"/>
</dbReference>
<dbReference type="Gene3D" id="2.130.10.10">
    <property type="entry name" value="YVTN repeat-like/Quinoprotein amine dehydrogenase"/>
    <property type="match status" value="1"/>
</dbReference>
<dbReference type="PROSITE" id="PS50294">
    <property type="entry name" value="WD_REPEATS_REGION"/>
    <property type="match status" value="1"/>
</dbReference>
<dbReference type="PANTHER" id="PTHR15574">
    <property type="entry name" value="WD REPEAT DOMAIN-CONTAINING FAMILY"/>
    <property type="match status" value="1"/>
</dbReference>
<dbReference type="GO" id="GO:0080008">
    <property type="term" value="C:Cul4-RING E3 ubiquitin ligase complex"/>
    <property type="evidence" value="ECO:0007669"/>
    <property type="project" value="TreeGrafter"/>
</dbReference>
<organism evidence="5 6">
    <name type="scientific">Lactuca saligna</name>
    <name type="common">Willowleaf lettuce</name>
    <dbReference type="NCBI Taxonomy" id="75948"/>
    <lineage>
        <taxon>Eukaryota</taxon>
        <taxon>Viridiplantae</taxon>
        <taxon>Streptophyta</taxon>
        <taxon>Embryophyta</taxon>
        <taxon>Tracheophyta</taxon>
        <taxon>Spermatophyta</taxon>
        <taxon>Magnoliopsida</taxon>
        <taxon>eudicotyledons</taxon>
        <taxon>Gunneridae</taxon>
        <taxon>Pentapetalae</taxon>
        <taxon>asterids</taxon>
        <taxon>campanulids</taxon>
        <taxon>Asterales</taxon>
        <taxon>Asteraceae</taxon>
        <taxon>Cichorioideae</taxon>
        <taxon>Cichorieae</taxon>
        <taxon>Lactucinae</taxon>
        <taxon>Lactuca</taxon>
    </lineage>
</organism>
<protein>
    <recommendedName>
        <fullName evidence="7">Anaphase-promoting complex subunit 4 WD40 domain-containing protein</fullName>
    </recommendedName>
</protein>
<dbReference type="InterPro" id="IPR001680">
    <property type="entry name" value="WD40_rpt"/>
</dbReference>
<accession>A0AA36ENS6</accession>
<evidence type="ECO:0000256" key="4">
    <source>
        <dbReference type="SAM" id="MobiDB-lite"/>
    </source>
</evidence>
<dbReference type="Proteomes" id="UP001177003">
    <property type="component" value="Chromosome 9"/>
</dbReference>
<feature type="compositionally biased region" description="Basic and acidic residues" evidence="4">
    <location>
        <begin position="293"/>
        <end position="327"/>
    </location>
</feature>
<dbReference type="AlphaFoldDB" id="A0AA36ENS6"/>
<keyword evidence="6" id="KW-1185">Reference proteome</keyword>
<sequence>MKKGTVIWKATQVLTLQDSDRQHHRKDILTRFLKKSNPCYPQHPIYIGPPTPPQAKVQIPLSHKMEDQKKFYGVSVKKNVIVTISSCAWVCYESDGEIEALLEWLEDDDAKEKQLKENIKKWQRNKSTDLNDDHIVGQVALQFRSLAHQGCVNTIAWNSKGSLLISGSDDAHVNLWSYESRKLLHSIDSGHRNNIFCTEFVPKTSDELVAFGAGDTDVRIFNLSRTHEDTASNLSAHFQCHSRIVKKLAVEPGNPNVVWSASEDATLRQHDLREVTSCPPVENSASRPLSELRTAEELEAAAREKGEFKNQESEGEIHPNDGLTEAK</sequence>
<dbReference type="InterPro" id="IPR036322">
    <property type="entry name" value="WD40_repeat_dom_sf"/>
</dbReference>
<dbReference type="InterPro" id="IPR045151">
    <property type="entry name" value="DCAF8"/>
</dbReference>
<dbReference type="InterPro" id="IPR015943">
    <property type="entry name" value="WD40/YVTN_repeat-like_dom_sf"/>
</dbReference>
<name>A0AA36ENS6_LACSI</name>
<keyword evidence="2" id="KW-0677">Repeat</keyword>
<evidence type="ECO:0000256" key="3">
    <source>
        <dbReference type="PROSITE-ProRule" id="PRU00221"/>
    </source>
</evidence>
<dbReference type="GO" id="GO:0045717">
    <property type="term" value="P:negative regulation of fatty acid biosynthetic process"/>
    <property type="evidence" value="ECO:0007669"/>
    <property type="project" value="TreeGrafter"/>
</dbReference>
<proteinExistence type="predicted"/>
<dbReference type="EMBL" id="OX465085">
    <property type="protein sequence ID" value="CAI9302323.1"/>
    <property type="molecule type" value="Genomic_DNA"/>
</dbReference>
<gene>
    <name evidence="5" type="ORF">LSALG_LOCUS40815</name>
</gene>
<dbReference type="SMART" id="SM00320">
    <property type="entry name" value="WD40"/>
    <property type="match status" value="3"/>
</dbReference>
<feature type="region of interest" description="Disordered" evidence="4">
    <location>
        <begin position="277"/>
        <end position="327"/>
    </location>
</feature>
<dbReference type="GO" id="GO:0005737">
    <property type="term" value="C:cytoplasm"/>
    <property type="evidence" value="ECO:0007669"/>
    <property type="project" value="TreeGrafter"/>
</dbReference>
<evidence type="ECO:0000313" key="6">
    <source>
        <dbReference type="Proteomes" id="UP001177003"/>
    </source>
</evidence>
<dbReference type="PANTHER" id="PTHR15574:SF40">
    <property type="entry name" value="WD AND TETRATRICOPEPTIDE REPEATS PROTEIN 1"/>
    <property type="match status" value="1"/>
</dbReference>
<evidence type="ECO:0008006" key="7">
    <source>
        <dbReference type="Google" id="ProtNLM"/>
    </source>
</evidence>
<evidence type="ECO:0000256" key="1">
    <source>
        <dbReference type="ARBA" id="ARBA00022574"/>
    </source>
</evidence>